<evidence type="ECO:0000313" key="4">
    <source>
        <dbReference type="Proteomes" id="UP000569329"/>
    </source>
</evidence>
<evidence type="ECO:0000313" key="3">
    <source>
        <dbReference type="EMBL" id="MBA8824005.1"/>
    </source>
</evidence>
<feature type="region of interest" description="Disordered" evidence="1">
    <location>
        <begin position="146"/>
        <end position="168"/>
    </location>
</feature>
<sequence length="168" mass="18253">MHADSGGTYGSPRVHAQLRREGRVVNHKRVERLMREYDLVGVNPRKRVRTTVADQPEPAPDLLGRDFTPGLPDQRWAGDITYIPTDEGWLYLAAVLDVGSRPVLVVGPSTGLILSVPDQEGPPVTGQPLLARAKVTAVPAIQASGTTKSRIPVRDHPVIESRQNNSAS</sequence>
<protein>
    <submittedName>
        <fullName evidence="3">Transposase InsO family protein</fullName>
    </submittedName>
</protein>
<reference evidence="3 4" key="1">
    <citation type="submission" date="2020-07" db="EMBL/GenBank/DDBJ databases">
        <title>Sequencing the genomes of 1000 actinobacteria strains.</title>
        <authorList>
            <person name="Klenk H.-P."/>
        </authorList>
    </citation>
    <scope>NUCLEOTIDE SEQUENCE [LARGE SCALE GENOMIC DNA]</scope>
    <source>
        <strain evidence="3 4">DSM 45975</strain>
    </source>
</reference>
<dbReference type="InterPro" id="IPR012337">
    <property type="entry name" value="RNaseH-like_sf"/>
</dbReference>
<dbReference type="PANTHER" id="PTHR46889">
    <property type="entry name" value="TRANSPOSASE INSF FOR INSERTION SEQUENCE IS3B-RELATED"/>
    <property type="match status" value="1"/>
</dbReference>
<keyword evidence="4" id="KW-1185">Reference proteome</keyword>
<dbReference type="SUPFAM" id="SSF53098">
    <property type="entry name" value="Ribonuclease H-like"/>
    <property type="match status" value="1"/>
</dbReference>
<evidence type="ECO:0000256" key="1">
    <source>
        <dbReference type="SAM" id="MobiDB-lite"/>
    </source>
</evidence>
<dbReference type="Proteomes" id="UP000569329">
    <property type="component" value="Unassembled WGS sequence"/>
</dbReference>
<gene>
    <name evidence="3" type="ORF">FHX42_001334</name>
</gene>
<feature type="domain" description="HTH-like" evidence="2">
    <location>
        <begin position="2"/>
        <end position="47"/>
    </location>
</feature>
<dbReference type="AlphaFoldDB" id="A0A839DXB7"/>
<dbReference type="EMBL" id="JACGWZ010000001">
    <property type="protein sequence ID" value="MBA8824005.1"/>
    <property type="molecule type" value="Genomic_DNA"/>
</dbReference>
<accession>A0A839DXB7</accession>
<comment type="caution">
    <text evidence="3">The sequence shown here is derived from an EMBL/GenBank/DDBJ whole genome shotgun (WGS) entry which is preliminary data.</text>
</comment>
<evidence type="ECO:0000259" key="2">
    <source>
        <dbReference type="Pfam" id="PF13276"/>
    </source>
</evidence>
<dbReference type="PANTHER" id="PTHR46889:SF4">
    <property type="entry name" value="TRANSPOSASE INSO FOR INSERTION SEQUENCE ELEMENT IS911B-RELATED"/>
    <property type="match status" value="1"/>
</dbReference>
<dbReference type="InterPro" id="IPR025948">
    <property type="entry name" value="HTH-like_dom"/>
</dbReference>
<dbReference type="Pfam" id="PF13276">
    <property type="entry name" value="HTH_21"/>
    <property type="match status" value="1"/>
</dbReference>
<organism evidence="3 4">
    <name type="scientific">Halosaccharopolyspora lacisalsi</name>
    <dbReference type="NCBI Taxonomy" id="1000566"/>
    <lineage>
        <taxon>Bacteria</taxon>
        <taxon>Bacillati</taxon>
        <taxon>Actinomycetota</taxon>
        <taxon>Actinomycetes</taxon>
        <taxon>Pseudonocardiales</taxon>
        <taxon>Pseudonocardiaceae</taxon>
        <taxon>Halosaccharopolyspora</taxon>
    </lineage>
</organism>
<proteinExistence type="predicted"/>
<dbReference type="InterPro" id="IPR050900">
    <property type="entry name" value="Transposase_IS3/IS150/IS904"/>
</dbReference>
<name>A0A839DXB7_9PSEU</name>